<sequence length="145" mass="15970">MTFSLSTEQVPQANTSQSIPYLVVVDATIDNYQSLWASSLLGKEVHILDIETDGIIQIKTLLSQYQGLSCLHLICKGEPGQLELGTTHLSDKNLWEYADEIRQWREYLSDSAEILISGCELAASRVGQAFVSWLGLLSGAAVRVV</sequence>
<evidence type="ECO:0000313" key="3">
    <source>
        <dbReference type="Proteomes" id="UP000000268"/>
    </source>
</evidence>
<dbReference type="OrthoDB" id="581389at2"/>
<dbReference type="RefSeq" id="WP_012166855.1">
    <property type="nucleotide sequence ID" value="NC_009926.1"/>
</dbReference>
<accession>A8ZL13</accession>
<evidence type="ECO:0000259" key="1">
    <source>
        <dbReference type="Pfam" id="PF14252"/>
    </source>
</evidence>
<organism evidence="2 3">
    <name type="scientific">Acaryochloris marina (strain MBIC 11017)</name>
    <dbReference type="NCBI Taxonomy" id="329726"/>
    <lineage>
        <taxon>Bacteria</taxon>
        <taxon>Bacillati</taxon>
        <taxon>Cyanobacteriota</taxon>
        <taxon>Cyanophyceae</taxon>
        <taxon>Acaryochloridales</taxon>
        <taxon>Acaryochloridaceae</taxon>
        <taxon>Acaryochloris</taxon>
    </lineage>
</organism>
<dbReference type="KEGG" id="amr:AM1_A0363"/>
<dbReference type="HOGENOM" id="CLU_1782606_0_0_3"/>
<dbReference type="EMBL" id="CP000838">
    <property type="protein sequence ID" value="ABW31481.1"/>
    <property type="molecule type" value="Genomic_DNA"/>
</dbReference>
<name>A8ZL13_ACAM1</name>
<dbReference type="InterPro" id="IPR025592">
    <property type="entry name" value="DUF4347"/>
</dbReference>
<protein>
    <recommendedName>
        <fullName evidence="1">DUF4347 domain-containing protein</fullName>
    </recommendedName>
</protein>
<feature type="domain" description="DUF4347" evidence="1">
    <location>
        <begin position="22"/>
        <end position="142"/>
    </location>
</feature>
<dbReference type="Pfam" id="PF14252">
    <property type="entry name" value="DUF4347"/>
    <property type="match status" value="1"/>
</dbReference>
<proteinExistence type="predicted"/>
<keyword evidence="3" id="KW-1185">Reference proteome</keyword>
<reference evidence="2 3" key="1">
    <citation type="journal article" date="2008" name="Proc. Natl. Acad. Sci. U.S.A.">
        <title>Niche adaptation and genome expansion in the chlorophyll d-producing cyanobacterium Acaryochloris marina.</title>
        <authorList>
            <person name="Swingley W.D."/>
            <person name="Chen M."/>
            <person name="Cheung P.C."/>
            <person name="Conrad A.L."/>
            <person name="Dejesa L.C."/>
            <person name="Hao J."/>
            <person name="Honchak B.M."/>
            <person name="Karbach L.E."/>
            <person name="Kurdoglu A."/>
            <person name="Lahiri S."/>
            <person name="Mastrian S.D."/>
            <person name="Miyashita H."/>
            <person name="Page L."/>
            <person name="Ramakrishna P."/>
            <person name="Satoh S."/>
            <person name="Sattley W.M."/>
            <person name="Shimada Y."/>
            <person name="Taylor H.L."/>
            <person name="Tomo T."/>
            <person name="Tsuchiya T."/>
            <person name="Wang Z.T."/>
            <person name="Raymond J."/>
            <person name="Mimuro M."/>
            <person name="Blankenship R.E."/>
            <person name="Touchman J.W."/>
        </authorList>
    </citation>
    <scope>NUCLEOTIDE SEQUENCE [LARGE SCALE GENOMIC DNA]</scope>
    <source>
        <strain evidence="3">MBIC 11017</strain>
        <plasmid evidence="3">Plasmid pREB1</plasmid>
    </source>
</reference>
<gene>
    <name evidence="2" type="ordered locus">AM1_A0363</name>
</gene>
<dbReference type="AlphaFoldDB" id="A8ZL13"/>
<evidence type="ECO:0000313" key="2">
    <source>
        <dbReference type="EMBL" id="ABW31481.1"/>
    </source>
</evidence>
<dbReference type="Proteomes" id="UP000000268">
    <property type="component" value="Plasmid pREB1"/>
</dbReference>
<geneLocation type="plasmid" evidence="2 3">
    <name>pREB1</name>
</geneLocation>
<keyword evidence="2" id="KW-0614">Plasmid</keyword>